<evidence type="ECO:0000256" key="2">
    <source>
        <dbReference type="ARBA" id="ARBA00022448"/>
    </source>
</evidence>
<dbReference type="InterPro" id="IPR050492">
    <property type="entry name" value="Bact_metal-bind_prot9"/>
</dbReference>
<evidence type="ECO:0000256" key="1">
    <source>
        <dbReference type="ARBA" id="ARBA00004196"/>
    </source>
</evidence>
<keyword evidence="3" id="KW-0479">Metal-binding</keyword>
<reference evidence="6 7" key="1">
    <citation type="submission" date="2018-04" db="EMBL/GenBank/DDBJ databases">
        <title>Complete genome sequence of Hydrogenophilus thermoluteolus TH-1.</title>
        <authorList>
            <person name="Arai H."/>
        </authorList>
    </citation>
    <scope>NUCLEOTIDE SEQUENCE [LARGE SCALE GENOMIC DNA]</scope>
    <source>
        <strain evidence="6 7">TH-1</strain>
    </source>
</reference>
<dbReference type="GO" id="GO:0030313">
    <property type="term" value="C:cell envelope"/>
    <property type="evidence" value="ECO:0007669"/>
    <property type="project" value="UniProtKB-SubCell"/>
</dbReference>
<dbReference type="EMBL" id="AP018558">
    <property type="protein sequence ID" value="BBD78009.1"/>
    <property type="molecule type" value="Genomic_DNA"/>
</dbReference>
<sequence>MYRNEHDRGAPTRRHFLAYCAQWLGALATLPLANPSRAQAQRTPQPLIVASHPIVADWVRNLLGTHAAVQAIAQPQQDLHSITLHPAHLPLLRQAVTIVTMGLGTETAFVRDCARLVPDTPRLALGDLLAPQRRLLRPTGIAPDHDHDHDHADSHDHTQDRDPDNTLEHGQHDDHATQYDPHFWLDPERVAEALAQALPNLITRIPSAQQSITAHAHPYLEALRALAADGRTRLADLPATHRKAFVLHDAYRYLNAAFGVELIGIDTVVPHGEVTAQRLLELKARAAREGIRILFTEAHRTSRVAQTFAQRLGLAVAGPLYAETFAPSPGPATYLDLMRHNLATIAAALRTQ</sequence>
<dbReference type="GO" id="GO:0046872">
    <property type="term" value="F:metal ion binding"/>
    <property type="evidence" value="ECO:0007669"/>
    <property type="project" value="UniProtKB-KW"/>
</dbReference>
<keyword evidence="4" id="KW-0732">Signal</keyword>
<comment type="subcellular location">
    <subcellularLocation>
        <location evidence="1">Cell envelope</location>
    </subcellularLocation>
</comment>
<dbReference type="Gene3D" id="3.40.50.1980">
    <property type="entry name" value="Nitrogenase molybdenum iron protein domain"/>
    <property type="match status" value="2"/>
</dbReference>
<dbReference type="PANTHER" id="PTHR42953:SF1">
    <property type="entry name" value="METAL-BINDING PROTEIN HI_0362-RELATED"/>
    <property type="match status" value="1"/>
</dbReference>
<dbReference type="PROSITE" id="PS51318">
    <property type="entry name" value="TAT"/>
    <property type="match status" value="1"/>
</dbReference>
<dbReference type="RefSeq" id="WP_170141324.1">
    <property type="nucleotide sequence ID" value="NZ_AP018558.1"/>
</dbReference>
<evidence type="ECO:0000256" key="5">
    <source>
        <dbReference type="SAM" id="MobiDB-lite"/>
    </source>
</evidence>
<dbReference type="AlphaFoldDB" id="A0A2Z6E093"/>
<dbReference type="InterPro" id="IPR006311">
    <property type="entry name" value="TAT_signal"/>
</dbReference>
<dbReference type="InterPro" id="IPR006127">
    <property type="entry name" value="ZnuA-like"/>
</dbReference>
<gene>
    <name evidence="6" type="ORF">HPTL_1751</name>
</gene>
<feature type="region of interest" description="Disordered" evidence="5">
    <location>
        <begin position="138"/>
        <end position="179"/>
    </location>
</feature>
<evidence type="ECO:0000313" key="6">
    <source>
        <dbReference type="EMBL" id="BBD78009.1"/>
    </source>
</evidence>
<dbReference type="KEGG" id="htl:HPTL_1751"/>
<feature type="compositionally biased region" description="Basic and acidic residues" evidence="5">
    <location>
        <begin position="143"/>
        <end position="179"/>
    </location>
</feature>
<protein>
    <submittedName>
        <fullName evidence="6">Metal ABC transporter substrate-binding protein</fullName>
    </submittedName>
</protein>
<accession>A0A2Z6E093</accession>
<organism evidence="6 7">
    <name type="scientific">Hydrogenophilus thermoluteolus</name>
    <name type="common">Pseudomonas hydrogenothermophila</name>
    <dbReference type="NCBI Taxonomy" id="297"/>
    <lineage>
        <taxon>Bacteria</taxon>
        <taxon>Pseudomonadati</taxon>
        <taxon>Pseudomonadota</taxon>
        <taxon>Hydrogenophilia</taxon>
        <taxon>Hydrogenophilales</taxon>
        <taxon>Hydrogenophilaceae</taxon>
        <taxon>Hydrogenophilus</taxon>
    </lineage>
</organism>
<evidence type="ECO:0000256" key="3">
    <source>
        <dbReference type="ARBA" id="ARBA00022723"/>
    </source>
</evidence>
<evidence type="ECO:0000313" key="7">
    <source>
        <dbReference type="Proteomes" id="UP000262004"/>
    </source>
</evidence>
<keyword evidence="7" id="KW-1185">Reference proteome</keyword>
<evidence type="ECO:0000256" key="4">
    <source>
        <dbReference type="ARBA" id="ARBA00022729"/>
    </source>
</evidence>
<dbReference type="SUPFAM" id="SSF53807">
    <property type="entry name" value="Helical backbone' metal receptor"/>
    <property type="match status" value="1"/>
</dbReference>
<dbReference type="GO" id="GO:0030001">
    <property type="term" value="P:metal ion transport"/>
    <property type="evidence" value="ECO:0007669"/>
    <property type="project" value="InterPro"/>
</dbReference>
<dbReference type="Proteomes" id="UP000262004">
    <property type="component" value="Chromosome"/>
</dbReference>
<name>A0A2Z6E093_HYDTE</name>
<keyword evidence="2" id="KW-0813">Transport</keyword>
<dbReference type="Pfam" id="PF01297">
    <property type="entry name" value="ZnuA"/>
    <property type="match status" value="1"/>
</dbReference>
<proteinExistence type="predicted"/>
<dbReference type="PANTHER" id="PTHR42953">
    <property type="entry name" value="HIGH-AFFINITY ZINC UPTAKE SYSTEM PROTEIN ZNUA-RELATED"/>
    <property type="match status" value="1"/>
</dbReference>